<name>A0A0C9WYM5_9AGAR</name>
<feature type="compositionally biased region" description="Basic and acidic residues" evidence="1">
    <location>
        <begin position="135"/>
        <end position="148"/>
    </location>
</feature>
<dbReference type="HOGENOM" id="CLU_021256_1_0_1"/>
<organism evidence="2 3">
    <name type="scientific">Laccaria amethystina LaAM-08-1</name>
    <dbReference type="NCBI Taxonomy" id="1095629"/>
    <lineage>
        <taxon>Eukaryota</taxon>
        <taxon>Fungi</taxon>
        <taxon>Dikarya</taxon>
        <taxon>Basidiomycota</taxon>
        <taxon>Agaricomycotina</taxon>
        <taxon>Agaricomycetes</taxon>
        <taxon>Agaricomycetidae</taxon>
        <taxon>Agaricales</taxon>
        <taxon>Agaricineae</taxon>
        <taxon>Hydnangiaceae</taxon>
        <taxon>Laccaria</taxon>
    </lineage>
</organism>
<proteinExistence type="predicted"/>
<feature type="compositionally biased region" description="Low complexity" evidence="1">
    <location>
        <begin position="321"/>
        <end position="356"/>
    </location>
</feature>
<feature type="region of interest" description="Disordered" evidence="1">
    <location>
        <begin position="321"/>
        <end position="373"/>
    </location>
</feature>
<reference evidence="3" key="2">
    <citation type="submission" date="2015-01" db="EMBL/GenBank/DDBJ databases">
        <title>Evolutionary Origins and Diversification of the Mycorrhizal Mutualists.</title>
        <authorList>
            <consortium name="DOE Joint Genome Institute"/>
            <consortium name="Mycorrhizal Genomics Consortium"/>
            <person name="Kohler A."/>
            <person name="Kuo A."/>
            <person name="Nagy L.G."/>
            <person name="Floudas D."/>
            <person name="Copeland A."/>
            <person name="Barry K.W."/>
            <person name="Cichocki N."/>
            <person name="Veneault-Fourrey C."/>
            <person name="LaButti K."/>
            <person name="Lindquist E.A."/>
            <person name="Lipzen A."/>
            <person name="Lundell T."/>
            <person name="Morin E."/>
            <person name="Murat C."/>
            <person name="Riley R."/>
            <person name="Ohm R."/>
            <person name="Sun H."/>
            <person name="Tunlid A."/>
            <person name="Henrissat B."/>
            <person name="Grigoriev I.V."/>
            <person name="Hibbett D.S."/>
            <person name="Martin F."/>
        </authorList>
    </citation>
    <scope>NUCLEOTIDE SEQUENCE [LARGE SCALE GENOMIC DNA]</scope>
    <source>
        <strain evidence="3">LaAM-08-1</strain>
    </source>
</reference>
<feature type="compositionally biased region" description="Basic and acidic residues" evidence="1">
    <location>
        <begin position="82"/>
        <end position="91"/>
    </location>
</feature>
<dbReference type="OrthoDB" id="3070904at2759"/>
<feature type="compositionally biased region" description="Acidic residues" evidence="1">
    <location>
        <begin position="109"/>
        <end position="134"/>
    </location>
</feature>
<dbReference type="EMBL" id="KN838565">
    <property type="protein sequence ID" value="KIK04910.1"/>
    <property type="molecule type" value="Genomic_DNA"/>
</dbReference>
<reference evidence="2 3" key="1">
    <citation type="submission" date="2014-04" db="EMBL/GenBank/DDBJ databases">
        <authorList>
            <consortium name="DOE Joint Genome Institute"/>
            <person name="Kuo A."/>
            <person name="Kohler A."/>
            <person name="Nagy L.G."/>
            <person name="Floudas D."/>
            <person name="Copeland A."/>
            <person name="Barry K.W."/>
            <person name="Cichocki N."/>
            <person name="Veneault-Fourrey C."/>
            <person name="LaButti K."/>
            <person name="Lindquist E.A."/>
            <person name="Lipzen A."/>
            <person name="Lundell T."/>
            <person name="Morin E."/>
            <person name="Murat C."/>
            <person name="Sun H."/>
            <person name="Tunlid A."/>
            <person name="Henrissat B."/>
            <person name="Grigoriev I.V."/>
            <person name="Hibbett D.S."/>
            <person name="Martin F."/>
            <person name="Nordberg H.P."/>
            <person name="Cantor M.N."/>
            <person name="Hua S.X."/>
        </authorList>
    </citation>
    <scope>NUCLEOTIDE SEQUENCE [LARGE SCALE GENOMIC DNA]</scope>
    <source>
        <strain evidence="2 3">LaAM-08-1</strain>
    </source>
</reference>
<keyword evidence="3" id="KW-1185">Reference proteome</keyword>
<sequence length="532" mass="58368">MSARELRALHGNEKALSPPKQASRGRKRLQSNADEATPKRSKAANKGEEGSIEVEEEQVKEAATKGKGKKGIKPRMTAAQRAAKDNIEDAKGMPVHLTPVADEEKSGDDSDEDGEEGEDGDEDEGEGEGEGEDEGGNRDEDMDEEKKATLASADDMDLSNLQPPEIQAPANGSSRSTGGILRGRAVGSAPNIGDLFDDMQQEVRPLPRGCINIMIVQQPPGDVVVENPVAHLKVLSPCYETFAPLMKKVAKSYSPVRNHNYRVYILDQQQWSIMGRYNVVVEDDEDVVWEKDTGGNFTDILLENDRDHVVASAIPPSFHQRSVSLGSRSGSVPLGSRSGSVPRSSSVASGSSVGSSNAPAMSDLSENIGGPSKLSKEDKDLLLEYLGIDTDLPSLGPPGLCSANQKFKAITNATPKVMGLAKDAEWKAQFNETHPWLPTIVNFIDIFGAKSQIYQIWKPTFLRAQEYPVMKDWLNQHKDRLSTNDLWSVEAQHTLMFADLKKWLEEKDREADIKQDVKGKRKARSWVLVVQE</sequence>
<dbReference type="Proteomes" id="UP000054477">
    <property type="component" value="Unassembled WGS sequence"/>
</dbReference>
<accession>A0A0C9WYM5</accession>
<evidence type="ECO:0000256" key="1">
    <source>
        <dbReference type="SAM" id="MobiDB-lite"/>
    </source>
</evidence>
<feature type="region of interest" description="Disordered" evidence="1">
    <location>
        <begin position="1"/>
        <end position="184"/>
    </location>
</feature>
<gene>
    <name evidence="2" type="ORF">K443DRAFT_4266</name>
</gene>
<dbReference type="AlphaFoldDB" id="A0A0C9WYM5"/>
<protein>
    <submittedName>
        <fullName evidence="2">Uncharacterized protein</fullName>
    </submittedName>
</protein>
<feature type="compositionally biased region" description="Basic and acidic residues" evidence="1">
    <location>
        <begin position="1"/>
        <end position="13"/>
    </location>
</feature>
<evidence type="ECO:0000313" key="2">
    <source>
        <dbReference type="EMBL" id="KIK04910.1"/>
    </source>
</evidence>
<evidence type="ECO:0000313" key="3">
    <source>
        <dbReference type="Proteomes" id="UP000054477"/>
    </source>
</evidence>